<evidence type="ECO:0000313" key="1">
    <source>
        <dbReference type="EMBL" id="HIR04560.1"/>
    </source>
</evidence>
<proteinExistence type="predicted"/>
<reference evidence="1" key="2">
    <citation type="journal article" date="2021" name="PeerJ">
        <title>Extensive microbial diversity within the chicken gut microbiome revealed by metagenomics and culture.</title>
        <authorList>
            <person name="Gilroy R."/>
            <person name="Ravi A."/>
            <person name="Getino M."/>
            <person name="Pursley I."/>
            <person name="Horton D.L."/>
            <person name="Alikhan N.F."/>
            <person name="Baker D."/>
            <person name="Gharbi K."/>
            <person name="Hall N."/>
            <person name="Watson M."/>
            <person name="Adriaenssens E.M."/>
            <person name="Foster-Nyarko E."/>
            <person name="Jarju S."/>
            <person name="Secka A."/>
            <person name="Antonio M."/>
            <person name="Oren A."/>
            <person name="Chaudhuri R.R."/>
            <person name="La Ragione R."/>
            <person name="Hildebrand F."/>
            <person name="Pallen M.J."/>
        </authorList>
    </citation>
    <scope>NUCLEOTIDE SEQUENCE</scope>
    <source>
        <strain evidence="1">CHK180-2868</strain>
    </source>
</reference>
<gene>
    <name evidence="1" type="ORF">IAB28_01115</name>
</gene>
<evidence type="ECO:0000313" key="2">
    <source>
        <dbReference type="Proteomes" id="UP000824250"/>
    </source>
</evidence>
<dbReference type="Gene3D" id="6.10.140.2170">
    <property type="match status" value="1"/>
</dbReference>
<dbReference type="PANTHER" id="PTHR30121">
    <property type="entry name" value="UNCHARACTERIZED PROTEIN YJGR-RELATED"/>
    <property type="match status" value="1"/>
</dbReference>
<dbReference type="PANTHER" id="PTHR30121:SF6">
    <property type="entry name" value="SLR6007 PROTEIN"/>
    <property type="match status" value="1"/>
</dbReference>
<dbReference type="Gene3D" id="3.40.50.300">
    <property type="entry name" value="P-loop containing nucleotide triphosphate hydrolases"/>
    <property type="match status" value="1"/>
</dbReference>
<dbReference type="SUPFAM" id="SSF52540">
    <property type="entry name" value="P-loop containing nucleoside triphosphate hydrolases"/>
    <property type="match status" value="1"/>
</dbReference>
<dbReference type="EMBL" id="DVGC01000005">
    <property type="protein sequence ID" value="HIR04560.1"/>
    <property type="molecule type" value="Genomic_DNA"/>
</dbReference>
<dbReference type="InterPro" id="IPR051162">
    <property type="entry name" value="T4SS_component"/>
</dbReference>
<reference evidence="1" key="1">
    <citation type="submission" date="2020-10" db="EMBL/GenBank/DDBJ databases">
        <authorList>
            <person name="Gilroy R."/>
        </authorList>
    </citation>
    <scope>NUCLEOTIDE SEQUENCE</scope>
    <source>
        <strain evidence="1">CHK180-2868</strain>
    </source>
</reference>
<dbReference type="Proteomes" id="UP000824250">
    <property type="component" value="Unassembled WGS sequence"/>
</dbReference>
<dbReference type="AlphaFoldDB" id="A0A9D1D486"/>
<accession>A0A9D1D486</accession>
<comment type="caution">
    <text evidence="1">The sequence shown here is derived from an EMBL/GenBank/DDBJ whole genome shotgun (WGS) entry which is preliminary data.</text>
</comment>
<name>A0A9D1D486_9FIRM</name>
<sequence length="646" mass="73795">MGYLKIAPPELQMKSIAKKADISQFLKAIKEDMEKEPDPRCRMLQQDYANLITSVGYKEAVTRRFFLVFQIDARRKSEQEAANLLQSYAQTAKKYLYQCGNEIELSENPTEETAEIFYLLLNRKTSTRTSFSDRLNEVVAWHIRENGEESAARIPITEMFAPRELDFRHRNYVVIDGVYHTYLFVPSGRYRNRVPAGWMSLLVNAGEGIDVDLFLYKQDKVKTIERIGRRIRLNRSKIKDTSDTNTDFDDLAESIQAGYYLKNGLSANEDFYYICILITVTGYSPKEVEWRAREMRKLLNAQDMDTVSCIFKEEQAFRSALPLLKLDKSIYERSKRNVLTSGAASCYPFTSFEMSDKDGILMGVNTANSSLVIIDIFNSMVYKNANIAIMGTTGAGKTFLLQLMALRMRRKNIQVFIIAPDKGHEFARACTNIGGAYIKISPGSSNCINIMEIRKRDSAANQLLDGTVTEQSELASKIQGLHIFFSLLIPDMTHEERQLLDEALVTTYYNKGITYENESLNDPENPEQYRPMPILGDVYQILIQKPETKRMANILARLVHGSASSFNQQTNIDRQNKYMILDISELSGDMLPVGMYVALDYVWSKTKEDRTAEKAIFIDEVWQLIGASSNEMAAEYVLEIFKIIRG</sequence>
<protein>
    <submittedName>
        <fullName evidence="1">Uncharacterized protein</fullName>
    </submittedName>
</protein>
<organism evidence="1 2">
    <name type="scientific">Candidatus Copromonas faecavium</name>
    <name type="common">nom. illeg.</name>
    <dbReference type="NCBI Taxonomy" id="2840740"/>
    <lineage>
        <taxon>Bacteria</taxon>
        <taxon>Bacillati</taxon>
        <taxon>Bacillota</taxon>
        <taxon>Clostridia</taxon>
        <taxon>Lachnospirales</taxon>
        <taxon>Lachnospiraceae</taxon>
        <taxon>Candidatus Copromonas (nom. illeg.)</taxon>
    </lineage>
</organism>
<dbReference type="InterPro" id="IPR027417">
    <property type="entry name" value="P-loop_NTPase"/>
</dbReference>
<feature type="non-terminal residue" evidence="1">
    <location>
        <position position="646"/>
    </location>
</feature>